<sequence>MLAYPDEELTNYLPPDANFDSDAENTEENYNVDVNRGIDSEETAMTILVAKMERIYKSTNTFTHQRAHNIIAKMERIYKSTNTFTHQRAHNIIRGTSVMGPQQITKNLSPVYTIFLP</sequence>
<organism evidence="2 3">
    <name type="scientific">Popillia japonica</name>
    <name type="common">Japanese beetle</name>
    <dbReference type="NCBI Taxonomy" id="7064"/>
    <lineage>
        <taxon>Eukaryota</taxon>
        <taxon>Metazoa</taxon>
        <taxon>Ecdysozoa</taxon>
        <taxon>Arthropoda</taxon>
        <taxon>Hexapoda</taxon>
        <taxon>Insecta</taxon>
        <taxon>Pterygota</taxon>
        <taxon>Neoptera</taxon>
        <taxon>Endopterygota</taxon>
        <taxon>Coleoptera</taxon>
        <taxon>Polyphaga</taxon>
        <taxon>Scarabaeiformia</taxon>
        <taxon>Scarabaeidae</taxon>
        <taxon>Rutelinae</taxon>
        <taxon>Popillia</taxon>
    </lineage>
</organism>
<evidence type="ECO:0000313" key="2">
    <source>
        <dbReference type="EMBL" id="KAK9694420.1"/>
    </source>
</evidence>
<gene>
    <name evidence="2" type="ORF">QE152_g33553</name>
</gene>
<dbReference type="EMBL" id="JASPKY010000513">
    <property type="protein sequence ID" value="KAK9694420.1"/>
    <property type="molecule type" value="Genomic_DNA"/>
</dbReference>
<accession>A0AAW1IWR9</accession>
<dbReference type="AlphaFoldDB" id="A0AAW1IWR9"/>
<dbReference type="Proteomes" id="UP001458880">
    <property type="component" value="Unassembled WGS sequence"/>
</dbReference>
<comment type="caution">
    <text evidence="2">The sequence shown here is derived from an EMBL/GenBank/DDBJ whole genome shotgun (WGS) entry which is preliminary data.</text>
</comment>
<evidence type="ECO:0000256" key="1">
    <source>
        <dbReference type="SAM" id="MobiDB-lite"/>
    </source>
</evidence>
<protein>
    <submittedName>
        <fullName evidence="2">Uncharacterized protein</fullName>
    </submittedName>
</protein>
<feature type="region of interest" description="Disordered" evidence="1">
    <location>
        <begin position="1"/>
        <end position="30"/>
    </location>
</feature>
<evidence type="ECO:0000313" key="3">
    <source>
        <dbReference type="Proteomes" id="UP001458880"/>
    </source>
</evidence>
<reference evidence="2 3" key="1">
    <citation type="journal article" date="2024" name="BMC Genomics">
        <title>De novo assembly and annotation of Popillia japonica's genome with initial clues to its potential as an invasive pest.</title>
        <authorList>
            <person name="Cucini C."/>
            <person name="Boschi S."/>
            <person name="Funari R."/>
            <person name="Cardaioli E."/>
            <person name="Iannotti N."/>
            <person name="Marturano G."/>
            <person name="Paoli F."/>
            <person name="Bruttini M."/>
            <person name="Carapelli A."/>
            <person name="Frati F."/>
            <person name="Nardi F."/>
        </authorList>
    </citation>
    <scope>NUCLEOTIDE SEQUENCE [LARGE SCALE GENOMIC DNA]</scope>
    <source>
        <strain evidence="2">DMR45628</strain>
    </source>
</reference>
<keyword evidence="3" id="KW-1185">Reference proteome</keyword>
<name>A0AAW1IWR9_POPJA</name>
<proteinExistence type="predicted"/>